<sequence>MRKLCETRHYTSILERSSPVSKGRKRYWARSQAGWRKFTAAQLGTAHLALASFEKAGRVNFMITQNVDRLHHRAGSNPLELHWTVYTMFDCPLRQQAAAIESLEHGSPGSDKSFGMKQRPDGDIGIDEEFWEEDLIIPPCQKCGRVLKPDVIFFGDNVPKDGAEKAMGAANACDAFLVLGSSVITMLAFRLARAANEAGAATAIVDTCTARADDFVPLRISADYFLFQQ</sequence>
<dbReference type="Proteomes" id="UP001057402">
    <property type="component" value="Chromosome 11"/>
</dbReference>
<accession>A0ACB9LI56</accession>
<proteinExistence type="predicted"/>
<dbReference type="EMBL" id="CM042890">
    <property type="protein sequence ID" value="KAI4310829.1"/>
    <property type="molecule type" value="Genomic_DNA"/>
</dbReference>
<evidence type="ECO:0000313" key="2">
    <source>
        <dbReference type="Proteomes" id="UP001057402"/>
    </source>
</evidence>
<evidence type="ECO:0000313" key="1">
    <source>
        <dbReference type="EMBL" id="KAI4310829.1"/>
    </source>
</evidence>
<gene>
    <name evidence="1" type="ORF">MLD38_035781</name>
</gene>
<protein>
    <submittedName>
        <fullName evidence="1">Uncharacterized protein</fullName>
    </submittedName>
</protein>
<keyword evidence="2" id="KW-1185">Reference proteome</keyword>
<reference evidence="2" key="1">
    <citation type="journal article" date="2023" name="Front. Plant Sci.">
        <title>Chromosomal-level genome assembly of Melastoma candidum provides insights into trichome evolution.</title>
        <authorList>
            <person name="Zhong Y."/>
            <person name="Wu W."/>
            <person name="Sun C."/>
            <person name="Zou P."/>
            <person name="Liu Y."/>
            <person name="Dai S."/>
            <person name="Zhou R."/>
        </authorList>
    </citation>
    <scope>NUCLEOTIDE SEQUENCE [LARGE SCALE GENOMIC DNA]</scope>
</reference>
<organism evidence="1 2">
    <name type="scientific">Melastoma candidum</name>
    <dbReference type="NCBI Taxonomy" id="119954"/>
    <lineage>
        <taxon>Eukaryota</taxon>
        <taxon>Viridiplantae</taxon>
        <taxon>Streptophyta</taxon>
        <taxon>Embryophyta</taxon>
        <taxon>Tracheophyta</taxon>
        <taxon>Spermatophyta</taxon>
        <taxon>Magnoliopsida</taxon>
        <taxon>eudicotyledons</taxon>
        <taxon>Gunneridae</taxon>
        <taxon>Pentapetalae</taxon>
        <taxon>rosids</taxon>
        <taxon>malvids</taxon>
        <taxon>Myrtales</taxon>
        <taxon>Melastomataceae</taxon>
        <taxon>Melastomatoideae</taxon>
        <taxon>Melastomateae</taxon>
        <taxon>Melastoma</taxon>
    </lineage>
</organism>
<name>A0ACB9LI56_9MYRT</name>
<comment type="caution">
    <text evidence="1">The sequence shown here is derived from an EMBL/GenBank/DDBJ whole genome shotgun (WGS) entry which is preliminary data.</text>
</comment>